<evidence type="ECO:0000313" key="2">
    <source>
        <dbReference type="EMBL" id="GAA1115063.1"/>
    </source>
</evidence>
<evidence type="ECO:0000313" key="3">
    <source>
        <dbReference type="Proteomes" id="UP001501581"/>
    </source>
</evidence>
<gene>
    <name evidence="2" type="ORF">GCM10009668_42190</name>
</gene>
<keyword evidence="3" id="KW-1185">Reference proteome</keyword>
<accession>A0ABP4EQL9</accession>
<feature type="region of interest" description="Disordered" evidence="1">
    <location>
        <begin position="34"/>
        <end position="53"/>
    </location>
</feature>
<name>A0ABP4EQL9_9ACTN</name>
<comment type="caution">
    <text evidence="2">The sequence shown here is derived from an EMBL/GenBank/DDBJ whole genome shotgun (WGS) entry which is preliminary data.</text>
</comment>
<protein>
    <submittedName>
        <fullName evidence="2">Uncharacterized protein</fullName>
    </submittedName>
</protein>
<dbReference type="Proteomes" id="UP001501581">
    <property type="component" value="Unassembled WGS sequence"/>
</dbReference>
<sequence length="53" mass="5988">MSDQDIRHSAERTRQWSTARRLVNMVENMAETLEGAPSEHELGSHMLGSEFAS</sequence>
<reference evidence="3" key="1">
    <citation type="journal article" date="2019" name="Int. J. Syst. Evol. Microbiol.">
        <title>The Global Catalogue of Microorganisms (GCM) 10K type strain sequencing project: providing services to taxonomists for standard genome sequencing and annotation.</title>
        <authorList>
            <consortium name="The Broad Institute Genomics Platform"/>
            <consortium name="The Broad Institute Genome Sequencing Center for Infectious Disease"/>
            <person name="Wu L."/>
            <person name="Ma J."/>
        </authorList>
    </citation>
    <scope>NUCLEOTIDE SEQUENCE [LARGE SCALE GENOMIC DNA]</scope>
    <source>
        <strain evidence="3">JCM 13008</strain>
    </source>
</reference>
<dbReference type="EMBL" id="BAAALG010000019">
    <property type="protein sequence ID" value="GAA1115063.1"/>
    <property type="molecule type" value="Genomic_DNA"/>
</dbReference>
<evidence type="ECO:0000256" key="1">
    <source>
        <dbReference type="SAM" id="MobiDB-lite"/>
    </source>
</evidence>
<proteinExistence type="predicted"/>
<organism evidence="2 3">
    <name type="scientific">Nocardioides dubius</name>
    <dbReference type="NCBI Taxonomy" id="317019"/>
    <lineage>
        <taxon>Bacteria</taxon>
        <taxon>Bacillati</taxon>
        <taxon>Actinomycetota</taxon>
        <taxon>Actinomycetes</taxon>
        <taxon>Propionibacteriales</taxon>
        <taxon>Nocardioidaceae</taxon>
        <taxon>Nocardioides</taxon>
    </lineage>
</organism>